<accession>A0A2S2KSS6</accession>
<dbReference type="CDD" id="cd00130">
    <property type="entry name" value="PAS"/>
    <property type="match status" value="1"/>
</dbReference>
<evidence type="ECO:0000259" key="8">
    <source>
        <dbReference type="PROSITE" id="PS50109"/>
    </source>
</evidence>
<protein>
    <submittedName>
        <fullName evidence="11">Sporulation kinase C</fullName>
    </submittedName>
</protein>
<evidence type="ECO:0000256" key="2">
    <source>
        <dbReference type="ARBA" id="ARBA00022679"/>
    </source>
</evidence>
<dbReference type="PROSITE" id="PS50112">
    <property type="entry name" value="PAS"/>
    <property type="match status" value="1"/>
</dbReference>
<evidence type="ECO:0000256" key="1">
    <source>
        <dbReference type="ARBA" id="ARBA00022553"/>
    </source>
</evidence>
<organism evidence="11 12">
    <name type="scientific">Nitrosopumilus zosterae</name>
    <dbReference type="NCBI Taxonomy" id="718286"/>
    <lineage>
        <taxon>Archaea</taxon>
        <taxon>Nitrososphaerota</taxon>
        <taxon>Nitrososphaeria</taxon>
        <taxon>Nitrosopumilales</taxon>
        <taxon>Nitrosopumilaceae</taxon>
        <taxon>Nitrosopumilus</taxon>
    </lineage>
</organism>
<dbReference type="Pfam" id="PF00512">
    <property type="entry name" value="HisKA"/>
    <property type="match status" value="1"/>
</dbReference>
<dbReference type="Proteomes" id="UP000245829">
    <property type="component" value="Unassembled WGS sequence"/>
</dbReference>
<evidence type="ECO:0000259" key="9">
    <source>
        <dbReference type="PROSITE" id="PS50112"/>
    </source>
</evidence>
<dbReference type="SUPFAM" id="SSF55785">
    <property type="entry name" value="PYP-like sensor domain (PAS domain)"/>
    <property type="match status" value="1"/>
</dbReference>
<dbReference type="CDD" id="cd00082">
    <property type="entry name" value="HisKA"/>
    <property type="match status" value="1"/>
</dbReference>
<dbReference type="PROSITE" id="PS50113">
    <property type="entry name" value="PAC"/>
    <property type="match status" value="1"/>
</dbReference>
<dbReference type="NCBIfam" id="TIGR00229">
    <property type="entry name" value="sensory_box"/>
    <property type="match status" value="1"/>
</dbReference>
<keyword evidence="7" id="KW-0175">Coiled coil</keyword>
<evidence type="ECO:0000259" key="10">
    <source>
        <dbReference type="PROSITE" id="PS50113"/>
    </source>
</evidence>
<dbReference type="EMBL" id="BGKI01000007">
    <property type="protein sequence ID" value="GBH34722.1"/>
    <property type="molecule type" value="Genomic_DNA"/>
</dbReference>
<dbReference type="InterPro" id="IPR003594">
    <property type="entry name" value="HATPase_dom"/>
</dbReference>
<dbReference type="GO" id="GO:0005524">
    <property type="term" value="F:ATP binding"/>
    <property type="evidence" value="ECO:0007669"/>
    <property type="project" value="UniProtKB-KW"/>
</dbReference>
<dbReference type="InterPro" id="IPR036890">
    <property type="entry name" value="HATPase_C_sf"/>
</dbReference>
<keyword evidence="12" id="KW-1185">Reference proteome</keyword>
<dbReference type="Gene3D" id="1.10.287.130">
    <property type="match status" value="1"/>
</dbReference>
<dbReference type="PRINTS" id="PR00344">
    <property type="entry name" value="BCTRLSENSOR"/>
</dbReference>
<keyword evidence="3" id="KW-0547">Nucleotide-binding</keyword>
<keyword evidence="1" id="KW-0597">Phosphoprotein</keyword>
<feature type="domain" description="PAS" evidence="9">
    <location>
        <begin position="16"/>
        <end position="71"/>
    </location>
</feature>
<dbReference type="SUPFAM" id="SSF55874">
    <property type="entry name" value="ATPase domain of HSP90 chaperone/DNA topoisomerase II/histidine kinase"/>
    <property type="match status" value="1"/>
</dbReference>
<dbReference type="GO" id="GO:0000155">
    <property type="term" value="F:phosphorelay sensor kinase activity"/>
    <property type="evidence" value="ECO:0007669"/>
    <property type="project" value="InterPro"/>
</dbReference>
<evidence type="ECO:0000256" key="6">
    <source>
        <dbReference type="ARBA" id="ARBA00023012"/>
    </source>
</evidence>
<evidence type="ECO:0000256" key="4">
    <source>
        <dbReference type="ARBA" id="ARBA00022777"/>
    </source>
</evidence>
<keyword evidence="4 11" id="KW-0418">Kinase</keyword>
<proteinExistence type="predicted"/>
<reference evidence="11 12" key="1">
    <citation type="submission" date="2018-05" db="EMBL/GenBank/DDBJ databases">
        <title>genome sequencing of Nitrosopumilus sp. NM25.</title>
        <authorList>
            <person name="Mori K."/>
            <person name="Nakagawa T."/>
        </authorList>
    </citation>
    <scope>NUCLEOTIDE SEQUENCE [LARGE SCALE GENOMIC DNA]</scope>
    <source>
        <strain evidence="11 12">NM25</strain>
    </source>
</reference>
<dbReference type="PROSITE" id="PS50109">
    <property type="entry name" value="HIS_KIN"/>
    <property type="match status" value="1"/>
</dbReference>
<dbReference type="Gene3D" id="3.30.565.10">
    <property type="entry name" value="Histidine kinase-like ATPase, C-terminal domain"/>
    <property type="match status" value="1"/>
</dbReference>
<dbReference type="Pfam" id="PF13426">
    <property type="entry name" value="PAS_9"/>
    <property type="match status" value="1"/>
</dbReference>
<evidence type="ECO:0000313" key="12">
    <source>
        <dbReference type="Proteomes" id="UP000245829"/>
    </source>
</evidence>
<comment type="caution">
    <text evidence="11">The sequence shown here is derived from an EMBL/GenBank/DDBJ whole genome shotgun (WGS) entry which is preliminary data.</text>
</comment>
<name>A0A2S2KSS6_9ARCH</name>
<dbReference type="SMART" id="SM00387">
    <property type="entry name" value="HATPase_c"/>
    <property type="match status" value="1"/>
</dbReference>
<dbReference type="SMART" id="SM00388">
    <property type="entry name" value="HisKA"/>
    <property type="match status" value="1"/>
</dbReference>
<dbReference type="GeneID" id="76208983"/>
<dbReference type="SMART" id="SM00086">
    <property type="entry name" value="PAC"/>
    <property type="match status" value="1"/>
</dbReference>
<evidence type="ECO:0000256" key="3">
    <source>
        <dbReference type="ARBA" id="ARBA00022741"/>
    </source>
</evidence>
<dbReference type="InterPro" id="IPR005467">
    <property type="entry name" value="His_kinase_dom"/>
</dbReference>
<keyword evidence="5" id="KW-0067">ATP-binding</keyword>
<dbReference type="InterPro" id="IPR036097">
    <property type="entry name" value="HisK_dim/P_sf"/>
</dbReference>
<feature type="domain" description="PAC" evidence="10">
    <location>
        <begin position="88"/>
        <end position="140"/>
    </location>
</feature>
<dbReference type="InterPro" id="IPR000700">
    <property type="entry name" value="PAS-assoc_C"/>
</dbReference>
<dbReference type="OrthoDB" id="8127at2157"/>
<keyword evidence="2" id="KW-0808">Transferase</keyword>
<dbReference type="PANTHER" id="PTHR43065">
    <property type="entry name" value="SENSOR HISTIDINE KINASE"/>
    <property type="match status" value="1"/>
</dbReference>
<dbReference type="InterPro" id="IPR035965">
    <property type="entry name" value="PAS-like_dom_sf"/>
</dbReference>
<dbReference type="InterPro" id="IPR003661">
    <property type="entry name" value="HisK_dim/P_dom"/>
</dbReference>
<dbReference type="SUPFAM" id="SSF47384">
    <property type="entry name" value="Homodimeric domain of signal transducing histidine kinase"/>
    <property type="match status" value="1"/>
</dbReference>
<evidence type="ECO:0000256" key="5">
    <source>
        <dbReference type="ARBA" id="ARBA00022840"/>
    </source>
</evidence>
<feature type="domain" description="Histidine kinase" evidence="8">
    <location>
        <begin position="174"/>
        <end position="373"/>
    </location>
</feature>
<sequence>MAEKMKISKMEKQNSLEDNLRRAIDSSSIVTVMNTNGIVTHVNQKFCEISGFAENEIIGTNLLMLRSGVHPIEYYDELWATISKGEIWTGEICNQRKNGELFWNKATIIPIKNQDGEIIEYIAIRFDITNQKEKENKMEETLMKLQKSNQIIEEQSKKLVKQEKLVTIGELAARLSHDIRNPLSIIRVSLENLKIIYGKNELETKHFDRVERAIDRISHQIDDVLGFIRKEPMRFEKTLISEIIADSLDSINLPDRIYFEISKNDFEIYCDKKRLSVAITNLILNAIQGIEGKGTIEIILEDKGENIVIKIKDSGKGIPSDIIEEIFEPLFTTKQQGTGLGLASVKSIINGHGGKIFVTSPPTVFTIIIPKKGIDNNLDDPHF</sequence>
<dbReference type="AlphaFoldDB" id="A0A2S2KSS6"/>
<dbReference type="PANTHER" id="PTHR43065:SF10">
    <property type="entry name" value="PEROXIDE STRESS-ACTIVATED HISTIDINE KINASE MAK3"/>
    <property type="match status" value="1"/>
</dbReference>
<gene>
    <name evidence="11" type="primary">kinC_2</name>
    <name evidence="11" type="ORF">NZNM25_15130</name>
</gene>
<dbReference type="Gene3D" id="3.30.450.20">
    <property type="entry name" value="PAS domain"/>
    <property type="match status" value="1"/>
</dbReference>
<keyword evidence="6" id="KW-0902">Two-component regulatory system</keyword>
<dbReference type="RefSeq" id="WP_109877307.1">
    <property type="nucleotide sequence ID" value="NZ_AP026695.1"/>
</dbReference>
<dbReference type="InterPro" id="IPR001610">
    <property type="entry name" value="PAC"/>
</dbReference>
<dbReference type="InterPro" id="IPR000014">
    <property type="entry name" value="PAS"/>
</dbReference>
<evidence type="ECO:0000313" key="11">
    <source>
        <dbReference type="EMBL" id="GBH34722.1"/>
    </source>
</evidence>
<dbReference type="InterPro" id="IPR004358">
    <property type="entry name" value="Sig_transdc_His_kin-like_C"/>
</dbReference>
<dbReference type="Pfam" id="PF02518">
    <property type="entry name" value="HATPase_c"/>
    <property type="match status" value="1"/>
</dbReference>
<evidence type="ECO:0000256" key="7">
    <source>
        <dbReference type="SAM" id="Coils"/>
    </source>
</evidence>
<feature type="coiled-coil region" evidence="7">
    <location>
        <begin position="128"/>
        <end position="162"/>
    </location>
</feature>